<dbReference type="GO" id="GO:0006508">
    <property type="term" value="P:proteolysis"/>
    <property type="evidence" value="ECO:0007669"/>
    <property type="project" value="UniProtKB-KW"/>
</dbReference>
<keyword evidence="9" id="KW-1185">Reference proteome</keyword>
<evidence type="ECO:0000256" key="3">
    <source>
        <dbReference type="ARBA" id="ARBA00022723"/>
    </source>
</evidence>
<comment type="caution">
    <text evidence="8">The sequence shown here is derived from an EMBL/GenBank/DDBJ whole genome shotgun (WGS) entry which is preliminary data.</text>
</comment>
<gene>
    <name evidence="8" type="ORF">FYJ35_02160</name>
</gene>
<dbReference type="CDD" id="cd08071">
    <property type="entry name" value="MPN_DUF2466"/>
    <property type="match status" value="1"/>
</dbReference>
<dbReference type="PANTHER" id="PTHR30471:SF3">
    <property type="entry name" value="UPF0758 PROTEIN YEES-RELATED"/>
    <property type="match status" value="1"/>
</dbReference>
<evidence type="ECO:0000256" key="1">
    <source>
        <dbReference type="ARBA" id="ARBA00010243"/>
    </source>
</evidence>
<evidence type="ECO:0000256" key="4">
    <source>
        <dbReference type="ARBA" id="ARBA00022801"/>
    </source>
</evidence>
<dbReference type="AlphaFoldDB" id="A0A6L5X4E6"/>
<dbReference type="InterPro" id="IPR025657">
    <property type="entry name" value="RadC_JAB"/>
</dbReference>
<comment type="similarity">
    <text evidence="1">Belongs to the UPF0758 family.</text>
</comment>
<protein>
    <submittedName>
        <fullName evidence="8">JAB domain-containing protein</fullName>
    </submittedName>
</protein>
<evidence type="ECO:0000259" key="7">
    <source>
        <dbReference type="PROSITE" id="PS50249"/>
    </source>
</evidence>
<dbReference type="InterPro" id="IPR037518">
    <property type="entry name" value="MPN"/>
</dbReference>
<dbReference type="GO" id="GO:0046872">
    <property type="term" value="F:metal ion binding"/>
    <property type="evidence" value="ECO:0007669"/>
    <property type="project" value="UniProtKB-KW"/>
</dbReference>
<keyword evidence="5" id="KW-0862">Zinc</keyword>
<keyword evidence="6" id="KW-0482">Metalloprotease</keyword>
<dbReference type="Gene3D" id="3.40.140.10">
    <property type="entry name" value="Cytidine Deaminase, domain 2"/>
    <property type="match status" value="1"/>
</dbReference>
<evidence type="ECO:0000256" key="5">
    <source>
        <dbReference type="ARBA" id="ARBA00022833"/>
    </source>
</evidence>
<organism evidence="8 9">
    <name type="scientific">Porcincola intestinalis</name>
    <dbReference type="NCBI Taxonomy" id="2606632"/>
    <lineage>
        <taxon>Bacteria</taxon>
        <taxon>Bacillati</taxon>
        <taxon>Bacillota</taxon>
        <taxon>Clostridia</taxon>
        <taxon>Lachnospirales</taxon>
        <taxon>Lachnospiraceae</taxon>
        <taxon>Porcincola</taxon>
    </lineage>
</organism>
<reference evidence="8 9" key="1">
    <citation type="submission" date="2019-08" db="EMBL/GenBank/DDBJ databases">
        <title>In-depth cultivation of the pig gut microbiome towards novel bacterial diversity and tailored functional studies.</title>
        <authorList>
            <person name="Wylensek D."/>
            <person name="Hitch T.C.A."/>
            <person name="Clavel T."/>
        </authorList>
    </citation>
    <scope>NUCLEOTIDE SEQUENCE [LARGE SCALE GENOMIC DNA]</scope>
    <source>
        <strain evidence="8 9">Oil+RF-744-WCA-WT-11</strain>
    </source>
</reference>
<dbReference type="Pfam" id="PF04002">
    <property type="entry name" value="RadC"/>
    <property type="match status" value="1"/>
</dbReference>
<dbReference type="EMBL" id="VULZ01000002">
    <property type="protein sequence ID" value="MSS13856.1"/>
    <property type="molecule type" value="Genomic_DNA"/>
</dbReference>
<evidence type="ECO:0000256" key="6">
    <source>
        <dbReference type="ARBA" id="ARBA00023049"/>
    </source>
</evidence>
<dbReference type="PROSITE" id="PS50249">
    <property type="entry name" value="MPN"/>
    <property type="match status" value="1"/>
</dbReference>
<accession>A0A6L5X4E6</accession>
<dbReference type="PROSITE" id="PS01302">
    <property type="entry name" value="UPF0758"/>
    <property type="match status" value="1"/>
</dbReference>
<keyword evidence="2" id="KW-0645">Protease</keyword>
<dbReference type="InterPro" id="IPR020891">
    <property type="entry name" value="UPF0758_CS"/>
</dbReference>
<evidence type="ECO:0000313" key="8">
    <source>
        <dbReference type="EMBL" id="MSS13856.1"/>
    </source>
</evidence>
<evidence type="ECO:0000256" key="2">
    <source>
        <dbReference type="ARBA" id="ARBA00022670"/>
    </source>
</evidence>
<dbReference type="Proteomes" id="UP000481852">
    <property type="component" value="Unassembled WGS sequence"/>
</dbReference>
<dbReference type="GO" id="GO:0008237">
    <property type="term" value="F:metallopeptidase activity"/>
    <property type="evidence" value="ECO:0007669"/>
    <property type="project" value="UniProtKB-KW"/>
</dbReference>
<dbReference type="PANTHER" id="PTHR30471">
    <property type="entry name" value="DNA REPAIR PROTEIN RADC"/>
    <property type="match status" value="1"/>
</dbReference>
<name>A0A6L5X4E6_9FIRM</name>
<keyword evidence="3" id="KW-0479">Metal-binding</keyword>
<evidence type="ECO:0000313" key="9">
    <source>
        <dbReference type="Proteomes" id="UP000481852"/>
    </source>
</evidence>
<dbReference type="RefSeq" id="WP_154522531.1">
    <property type="nucleotide sequence ID" value="NZ_JAXEDB010000050.1"/>
</dbReference>
<proteinExistence type="inferred from homology"/>
<dbReference type="InterPro" id="IPR001405">
    <property type="entry name" value="UPF0758"/>
</dbReference>
<keyword evidence="4" id="KW-0378">Hydrolase</keyword>
<sequence length="172" mass="19609">MGETNRGLDLVRIRMIPDRKLVSQTPVSTPEEAVDLITREFSDLDREVFMILNMTCHLQVINLDVCSVGTLNYTVVHPRDVFKSSILSNASSVLLIHNHPSGELEPSREDIDLTERMVSAGKILGIEVLDHLIIGTRERAYTSLRDRGVMEFPDRDWRELERVADRQPENTL</sequence>
<feature type="domain" description="MPN" evidence="7">
    <location>
        <begin position="27"/>
        <end position="150"/>
    </location>
</feature>